<accession>A0A2P2QMM3</accession>
<protein>
    <submittedName>
        <fullName evidence="1">Uncharacterized protein</fullName>
    </submittedName>
</protein>
<proteinExistence type="predicted"/>
<organism evidence="1">
    <name type="scientific">Rhizophora mucronata</name>
    <name type="common">Asiatic mangrove</name>
    <dbReference type="NCBI Taxonomy" id="61149"/>
    <lineage>
        <taxon>Eukaryota</taxon>
        <taxon>Viridiplantae</taxon>
        <taxon>Streptophyta</taxon>
        <taxon>Embryophyta</taxon>
        <taxon>Tracheophyta</taxon>
        <taxon>Spermatophyta</taxon>
        <taxon>Magnoliopsida</taxon>
        <taxon>eudicotyledons</taxon>
        <taxon>Gunneridae</taxon>
        <taxon>Pentapetalae</taxon>
        <taxon>rosids</taxon>
        <taxon>fabids</taxon>
        <taxon>Malpighiales</taxon>
        <taxon>Rhizophoraceae</taxon>
        <taxon>Rhizophora</taxon>
    </lineage>
</organism>
<reference evidence="1" key="1">
    <citation type="submission" date="2018-02" db="EMBL/GenBank/DDBJ databases">
        <title>Rhizophora mucronata_Transcriptome.</title>
        <authorList>
            <person name="Meera S.P."/>
            <person name="Sreeshan A."/>
            <person name="Augustine A."/>
        </authorList>
    </citation>
    <scope>NUCLEOTIDE SEQUENCE</scope>
    <source>
        <tissue evidence="1">Leaf</tissue>
    </source>
</reference>
<sequence>MSLGLKSIAFSSNLS</sequence>
<dbReference type="EMBL" id="GGEC01087707">
    <property type="protein sequence ID" value="MBX68191.1"/>
    <property type="molecule type" value="Transcribed_RNA"/>
</dbReference>
<name>A0A2P2QMM3_RHIMU</name>
<evidence type="ECO:0000313" key="1">
    <source>
        <dbReference type="EMBL" id="MBX68191.1"/>
    </source>
</evidence>